<keyword evidence="2" id="KW-0012">Acyltransferase</keyword>
<evidence type="ECO:0000259" key="3">
    <source>
        <dbReference type="PROSITE" id="PS51186"/>
    </source>
</evidence>
<accession>A0A841D7P6</accession>
<dbReference type="RefSeq" id="WP_221474264.1">
    <property type="nucleotide sequence ID" value="NZ_BAAAWZ010000001.1"/>
</dbReference>
<dbReference type="PROSITE" id="PS51186">
    <property type="entry name" value="GNAT"/>
    <property type="match status" value="1"/>
</dbReference>
<evidence type="ECO:0000256" key="1">
    <source>
        <dbReference type="ARBA" id="ARBA00022679"/>
    </source>
</evidence>
<protein>
    <submittedName>
        <fullName evidence="4">GNAT superfamily N-acetyltransferase</fullName>
    </submittedName>
</protein>
<dbReference type="InterPro" id="IPR050832">
    <property type="entry name" value="Bact_Acetyltransf"/>
</dbReference>
<dbReference type="PANTHER" id="PTHR43877">
    <property type="entry name" value="AMINOALKYLPHOSPHONATE N-ACETYLTRANSFERASE-RELATED-RELATED"/>
    <property type="match status" value="1"/>
</dbReference>
<dbReference type="GO" id="GO:0016747">
    <property type="term" value="F:acyltransferase activity, transferring groups other than amino-acyl groups"/>
    <property type="evidence" value="ECO:0007669"/>
    <property type="project" value="InterPro"/>
</dbReference>
<evidence type="ECO:0000256" key="2">
    <source>
        <dbReference type="ARBA" id="ARBA00023315"/>
    </source>
</evidence>
<dbReference type="AlphaFoldDB" id="A0A841D7P6"/>
<dbReference type="Proteomes" id="UP000562352">
    <property type="component" value="Unassembled WGS sequence"/>
</dbReference>
<dbReference type="InterPro" id="IPR000182">
    <property type="entry name" value="GNAT_dom"/>
</dbReference>
<keyword evidence="1 4" id="KW-0808">Transferase</keyword>
<keyword evidence="5" id="KW-1185">Reference proteome</keyword>
<dbReference type="PANTHER" id="PTHR43877:SF1">
    <property type="entry name" value="ACETYLTRANSFERASE"/>
    <property type="match status" value="1"/>
</dbReference>
<proteinExistence type="predicted"/>
<evidence type="ECO:0000313" key="5">
    <source>
        <dbReference type="Proteomes" id="UP000562352"/>
    </source>
</evidence>
<dbReference type="CDD" id="cd04301">
    <property type="entry name" value="NAT_SF"/>
    <property type="match status" value="1"/>
</dbReference>
<gene>
    <name evidence="4" type="ORF">FHS22_005944</name>
</gene>
<organism evidence="4 5">
    <name type="scientific">Planomonospora venezuelensis</name>
    <dbReference type="NCBI Taxonomy" id="1999"/>
    <lineage>
        <taxon>Bacteria</taxon>
        <taxon>Bacillati</taxon>
        <taxon>Actinomycetota</taxon>
        <taxon>Actinomycetes</taxon>
        <taxon>Streptosporangiales</taxon>
        <taxon>Streptosporangiaceae</taxon>
        <taxon>Planomonospora</taxon>
    </lineage>
</organism>
<dbReference type="Pfam" id="PF00583">
    <property type="entry name" value="Acetyltransf_1"/>
    <property type="match status" value="1"/>
</dbReference>
<evidence type="ECO:0000313" key="4">
    <source>
        <dbReference type="EMBL" id="MBB5966652.1"/>
    </source>
</evidence>
<sequence length="167" mass="17942">MRDGGPDDVGAVLRVKNETWRTAYRGLLPQDFLDGLSVTPRAVQAWRARIGSGAQHLAVGEAGGEVSGFVLYGPAEDEGTGGAEIHAIYVLAEHWSTGLGLALMAHAVGHLAELGYREAGLWVLEGNARARRFYERFGFTPSGRVQDVDGLPFPAPELHYRMALATG</sequence>
<dbReference type="SUPFAM" id="SSF55729">
    <property type="entry name" value="Acyl-CoA N-acyltransferases (Nat)"/>
    <property type="match status" value="1"/>
</dbReference>
<dbReference type="Gene3D" id="3.40.630.30">
    <property type="match status" value="1"/>
</dbReference>
<feature type="domain" description="N-acetyltransferase" evidence="3">
    <location>
        <begin position="1"/>
        <end position="167"/>
    </location>
</feature>
<dbReference type="EMBL" id="JACHJJ010000025">
    <property type="protein sequence ID" value="MBB5966652.1"/>
    <property type="molecule type" value="Genomic_DNA"/>
</dbReference>
<name>A0A841D7P6_PLAVE</name>
<reference evidence="4 5" key="1">
    <citation type="submission" date="2020-08" db="EMBL/GenBank/DDBJ databases">
        <title>Genomic Encyclopedia of Type Strains, Phase III (KMG-III): the genomes of soil and plant-associated and newly described type strains.</title>
        <authorList>
            <person name="Whitman W."/>
        </authorList>
    </citation>
    <scope>NUCLEOTIDE SEQUENCE [LARGE SCALE GENOMIC DNA]</scope>
    <source>
        <strain evidence="4 5">CECT 3303</strain>
    </source>
</reference>
<dbReference type="InterPro" id="IPR016181">
    <property type="entry name" value="Acyl_CoA_acyltransferase"/>
</dbReference>
<comment type="caution">
    <text evidence="4">The sequence shown here is derived from an EMBL/GenBank/DDBJ whole genome shotgun (WGS) entry which is preliminary data.</text>
</comment>